<gene>
    <name evidence="5" type="primary">tkt3</name>
    <name evidence="5" type="ordered locus">AXYL_06313</name>
</gene>
<dbReference type="PANTHER" id="PTHR47514:SF1">
    <property type="entry name" value="TRANSKETOLASE N-TERMINAL SECTION-RELATED"/>
    <property type="match status" value="1"/>
</dbReference>
<keyword evidence="5" id="KW-0808">Transferase</keyword>
<evidence type="ECO:0000256" key="3">
    <source>
        <dbReference type="ARBA" id="ARBA00023052"/>
    </source>
</evidence>
<dbReference type="PANTHER" id="PTHR47514">
    <property type="entry name" value="TRANSKETOLASE N-TERMINAL SECTION-RELATED"/>
    <property type="match status" value="1"/>
</dbReference>
<proteinExistence type="inferred from homology"/>
<dbReference type="SUPFAM" id="SSF52518">
    <property type="entry name" value="Thiamin diphosphate-binding fold (THDP-binding)"/>
    <property type="match status" value="1"/>
</dbReference>
<comment type="cofactor">
    <cofactor evidence="1">
        <name>thiamine diphosphate</name>
        <dbReference type="ChEBI" id="CHEBI:58937"/>
    </cofactor>
</comment>
<dbReference type="InterPro" id="IPR005474">
    <property type="entry name" value="Transketolase_N"/>
</dbReference>
<name>E3HQH2_ACHXA</name>
<dbReference type="GO" id="GO:0004802">
    <property type="term" value="F:transketolase activity"/>
    <property type="evidence" value="ECO:0007669"/>
    <property type="project" value="UniProtKB-EC"/>
</dbReference>
<dbReference type="Proteomes" id="UP000006876">
    <property type="component" value="Chromosome"/>
</dbReference>
<dbReference type="KEGG" id="axy:AXYL_06313"/>
<dbReference type="AlphaFoldDB" id="E3HQH2"/>
<evidence type="ECO:0000313" key="5">
    <source>
        <dbReference type="EMBL" id="ADP19606.1"/>
    </source>
</evidence>
<dbReference type="STRING" id="762376.AXYL_06313"/>
<evidence type="ECO:0000313" key="6">
    <source>
        <dbReference type="Proteomes" id="UP000006876"/>
    </source>
</evidence>
<evidence type="ECO:0000259" key="4">
    <source>
        <dbReference type="Pfam" id="PF00456"/>
    </source>
</evidence>
<dbReference type="EMBL" id="CP002287">
    <property type="protein sequence ID" value="ADP19606.1"/>
    <property type="molecule type" value="Genomic_DNA"/>
</dbReference>
<dbReference type="Pfam" id="PF00456">
    <property type="entry name" value="Transketolase_N"/>
    <property type="match status" value="1"/>
</dbReference>
<dbReference type="HOGENOM" id="CLU_009227_4_1_4"/>
<accession>E3HQH2</accession>
<dbReference type="eggNOG" id="COG3959">
    <property type="taxonomic scope" value="Bacteria"/>
</dbReference>
<dbReference type="RefSeq" id="WP_013396893.1">
    <property type="nucleotide sequence ID" value="NC_014640.1"/>
</dbReference>
<protein>
    <submittedName>
        <fullName evidence="5">Transketolase 3</fullName>
        <ecNumber evidence="5">2.2.1.1</ecNumber>
    </submittedName>
</protein>
<dbReference type="InterPro" id="IPR029061">
    <property type="entry name" value="THDP-binding"/>
</dbReference>
<organism evidence="5 6">
    <name type="scientific">Achromobacter xylosoxidans (strain A8)</name>
    <dbReference type="NCBI Taxonomy" id="762376"/>
    <lineage>
        <taxon>Bacteria</taxon>
        <taxon>Pseudomonadati</taxon>
        <taxon>Pseudomonadota</taxon>
        <taxon>Betaproteobacteria</taxon>
        <taxon>Burkholderiales</taxon>
        <taxon>Alcaligenaceae</taxon>
        <taxon>Achromobacter</taxon>
    </lineage>
</organism>
<dbReference type="Gene3D" id="3.40.50.970">
    <property type="match status" value="1"/>
</dbReference>
<feature type="domain" description="Transketolase N-terminal" evidence="4">
    <location>
        <begin position="34"/>
        <end position="262"/>
    </location>
</feature>
<dbReference type="PATRIC" id="fig|762376.5.peg.6324"/>
<comment type="similarity">
    <text evidence="2">Belongs to the transketolase family.</text>
</comment>
<keyword evidence="3" id="KW-0786">Thiamine pyrophosphate</keyword>
<sequence>MTNKTAVGGRLPEVASLPAAIFKARRRLLTMHHRARAGHIGGNLSCLDAMIALHLLIMRPQDRFVLSKGHSAGALYVALWSIGLLTDAQLDTFCQDGTQLPGHPSGTGVPGLMFSTGSLGHGPSLAAGLALAARHQKSGRHIYCLCSDGEWQEGSCWEALIFAVHQKLDNLTIVIDQNGLQGFGSTHDVISCNDLAPRLMSFGAHVVSADGHDPEALQSTLASRHPGKPAIIVLNTIKGRGLHNENLMESHYLPLSDDLFAAACMRLDDEAASS</sequence>
<evidence type="ECO:0000256" key="1">
    <source>
        <dbReference type="ARBA" id="ARBA00001964"/>
    </source>
</evidence>
<reference evidence="5 6" key="1">
    <citation type="journal article" date="2011" name="J. Bacteriol.">
        <title>Complete genome sequence of the haloaromatic acid-degrading bacterium Achromobacter xylosoxidans A8.</title>
        <authorList>
            <person name="Strnad H."/>
            <person name="Ridl J."/>
            <person name="Paces J."/>
            <person name="Kolar M."/>
            <person name="Vlcek C."/>
            <person name="Paces V."/>
        </authorList>
    </citation>
    <scope>NUCLEOTIDE SEQUENCE [LARGE SCALE GENOMIC DNA]</scope>
    <source>
        <strain evidence="5 6">A8</strain>
    </source>
</reference>
<evidence type="ECO:0000256" key="2">
    <source>
        <dbReference type="ARBA" id="ARBA00007131"/>
    </source>
</evidence>
<dbReference type="EC" id="2.2.1.1" evidence="5"/>